<keyword evidence="2" id="KW-1133">Transmembrane helix</keyword>
<comment type="caution">
    <text evidence="3">The sequence shown here is derived from an EMBL/GenBank/DDBJ whole genome shotgun (WGS) entry which is preliminary data.</text>
</comment>
<reference evidence="3" key="1">
    <citation type="submission" date="2021-01" db="EMBL/GenBank/DDBJ databases">
        <title>Whole genome shotgun sequence of Virgisporangium ochraceum NBRC 16418.</title>
        <authorList>
            <person name="Komaki H."/>
            <person name="Tamura T."/>
        </authorList>
    </citation>
    <scope>NUCLEOTIDE SEQUENCE</scope>
    <source>
        <strain evidence="3">NBRC 16418</strain>
    </source>
</reference>
<dbReference type="RefSeq" id="WP_203931203.1">
    <property type="nucleotide sequence ID" value="NZ_BOPH01000088.1"/>
</dbReference>
<evidence type="ECO:0000313" key="3">
    <source>
        <dbReference type="EMBL" id="GIJ71321.1"/>
    </source>
</evidence>
<protein>
    <submittedName>
        <fullName evidence="3">Uncharacterized protein</fullName>
    </submittedName>
</protein>
<keyword evidence="2" id="KW-0812">Transmembrane</keyword>
<proteinExistence type="predicted"/>
<evidence type="ECO:0000313" key="4">
    <source>
        <dbReference type="Proteomes" id="UP000635606"/>
    </source>
</evidence>
<dbReference type="EMBL" id="BOPH01000088">
    <property type="protein sequence ID" value="GIJ71321.1"/>
    <property type="molecule type" value="Genomic_DNA"/>
</dbReference>
<feature type="compositionally biased region" description="Polar residues" evidence="1">
    <location>
        <begin position="311"/>
        <end position="320"/>
    </location>
</feature>
<evidence type="ECO:0000256" key="2">
    <source>
        <dbReference type="SAM" id="Phobius"/>
    </source>
</evidence>
<dbReference type="AlphaFoldDB" id="A0A8J4EE39"/>
<feature type="transmembrane region" description="Helical" evidence="2">
    <location>
        <begin position="44"/>
        <end position="66"/>
    </location>
</feature>
<dbReference type="Proteomes" id="UP000635606">
    <property type="component" value="Unassembled WGS sequence"/>
</dbReference>
<organism evidence="3 4">
    <name type="scientific">Virgisporangium ochraceum</name>
    <dbReference type="NCBI Taxonomy" id="65505"/>
    <lineage>
        <taxon>Bacteria</taxon>
        <taxon>Bacillati</taxon>
        <taxon>Actinomycetota</taxon>
        <taxon>Actinomycetes</taxon>
        <taxon>Micromonosporales</taxon>
        <taxon>Micromonosporaceae</taxon>
        <taxon>Virgisporangium</taxon>
    </lineage>
</organism>
<sequence>MSFDEERAGRTLRTGLLHIEPPASGVEVERIVHAGRRAERRARIATAVGGAALAVAVGVPVAVAAVRGGHPESGPAQQPVVSATKPADCTVSALNRSGPGGELQAVDPTGRIVLGINGSSLVRWRDGVSEVIATSDIGGVLMPAAVNSAGVAVGTYVAVEQPRPTGWILRDGALTPLALPAGARTATPMAINEAGDVVGAMMPESLATQSVLVVWPAGSPGSPRLIEPDVAAVPVGITADGSVVGTVLGFAGRQETVAVWGPDGARRDLPIPAGFIKASATVVRGDTVYGTAAKDGPVSPRSHDDLVLPSEKQTPTQGTNPDFVDPRSPVRWNLRDGRSTVYPVTGALITAASTGWILAGTLDSFEGRIAAVSPEGTRYALPAPKGTLGAVLGRWISDDGRAVVGAAVVTPGAFSPFTWTCTHR</sequence>
<feature type="region of interest" description="Disordered" evidence="1">
    <location>
        <begin position="290"/>
        <end position="328"/>
    </location>
</feature>
<name>A0A8J4EE39_9ACTN</name>
<keyword evidence="2" id="KW-0472">Membrane</keyword>
<evidence type="ECO:0000256" key="1">
    <source>
        <dbReference type="SAM" id="MobiDB-lite"/>
    </source>
</evidence>
<keyword evidence="4" id="KW-1185">Reference proteome</keyword>
<accession>A0A8J4EE39</accession>
<gene>
    <name evidence="3" type="ORF">Voc01_062380</name>
</gene>